<dbReference type="Proteomes" id="UP000198862">
    <property type="component" value="Unassembled WGS sequence"/>
</dbReference>
<dbReference type="PROSITE" id="PS50043">
    <property type="entry name" value="HTH_LUXR_2"/>
    <property type="match status" value="1"/>
</dbReference>
<keyword evidence="2" id="KW-0238">DNA-binding</keyword>
<sequence length="325" mass="37238">MGNKYWFEIMKNTMNGIDVCITRLYHLAGKGIEGYRRQALTELAQIIDFDGALWGTGHLNSSGFHSVDVLGVDESYPIALAENKTINPFYDALKRMPGCVVELSMIMDDETFYQSELYQTFFSRYGVERVMGLILEDESTGIVSLVSLYRFAREKNFSDDDKNILQRMMHHLVNAVSHAYFLHLERQNDAPNKAALAICDKYGLFFEAQPRFIEILQQYYPDDPLGRLPFDLQEKKEVLVQQGLHLDKKALGDLFCISLWEESPFDRLSIREKEVVQAITRGLSFKEAARELGVAPSTVSNHLYKVYRKLNISSRSELALVVNPR</sequence>
<dbReference type="GO" id="GO:0003677">
    <property type="term" value="F:DNA binding"/>
    <property type="evidence" value="ECO:0007669"/>
    <property type="project" value="UniProtKB-KW"/>
</dbReference>
<keyword evidence="3" id="KW-0804">Transcription</keyword>
<evidence type="ECO:0000313" key="5">
    <source>
        <dbReference type="EMBL" id="SFD37183.1"/>
    </source>
</evidence>
<gene>
    <name evidence="5" type="ORF">SAMN02745724_04326</name>
</gene>
<reference evidence="5 6" key="1">
    <citation type="submission" date="2016-10" db="EMBL/GenBank/DDBJ databases">
        <authorList>
            <person name="de Groot N.N."/>
        </authorList>
    </citation>
    <scope>NUCLEOTIDE SEQUENCE [LARGE SCALE GENOMIC DNA]</scope>
    <source>
        <strain evidence="5 6">DSM 6059</strain>
    </source>
</reference>
<dbReference type="InterPro" id="IPR036388">
    <property type="entry name" value="WH-like_DNA-bd_sf"/>
</dbReference>
<keyword evidence="6" id="KW-1185">Reference proteome</keyword>
<dbReference type="AlphaFoldDB" id="A0A1I1S081"/>
<evidence type="ECO:0000256" key="2">
    <source>
        <dbReference type="ARBA" id="ARBA00023125"/>
    </source>
</evidence>
<dbReference type="SUPFAM" id="SSF46894">
    <property type="entry name" value="C-terminal effector domain of the bipartite response regulators"/>
    <property type="match status" value="1"/>
</dbReference>
<dbReference type="InterPro" id="IPR000792">
    <property type="entry name" value="Tscrpt_reg_LuxR_C"/>
</dbReference>
<dbReference type="Gene3D" id="1.10.10.10">
    <property type="entry name" value="Winged helix-like DNA-binding domain superfamily/Winged helix DNA-binding domain"/>
    <property type="match status" value="1"/>
</dbReference>
<dbReference type="PRINTS" id="PR00038">
    <property type="entry name" value="HTHLUXR"/>
</dbReference>
<protein>
    <submittedName>
        <fullName evidence="5">Regulatory protein, luxR family</fullName>
    </submittedName>
</protein>
<evidence type="ECO:0000256" key="1">
    <source>
        <dbReference type="ARBA" id="ARBA00023015"/>
    </source>
</evidence>
<dbReference type="InterPro" id="IPR016032">
    <property type="entry name" value="Sig_transdc_resp-reg_C-effctor"/>
</dbReference>
<dbReference type="PANTHER" id="PTHR44688:SF16">
    <property type="entry name" value="DNA-BINDING TRANSCRIPTIONAL ACTIVATOR DEVR_DOSR"/>
    <property type="match status" value="1"/>
</dbReference>
<dbReference type="CDD" id="cd06170">
    <property type="entry name" value="LuxR_C_like"/>
    <property type="match status" value="1"/>
</dbReference>
<evidence type="ECO:0000256" key="3">
    <source>
        <dbReference type="ARBA" id="ARBA00023163"/>
    </source>
</evidence>
<proteinExistence type="predicted"/>
<accession>A0A1I1S081</accession>
<dbReference type="STRING" id="1123010.SAMN02745724_04326"/>
<dbReference type="SMART" id="SM00421">
    <property type="entry name" value="HTH_LUXR"/>
    <property type="match status" value="1"/>
</dbReference>
<feature type="domain" description="HTH luxR-type" evidence="4">
    <location>
        <begin position="261"/>
        <end position="325"/>
    </location>
</feature>
<dbReference type="EMBL" id="FOLO01000052">
    <property type="protein sequence ID" value="SFD37183.1"/>
    <property type="molecule type" value="Genomic_DNA"/>
</dbReference>
<name>A0A1I1S081_9GAMM</name>
<keyword evidence="1" id="KW-0805">Transcription regulation</keyword>
<organism evidence="5 6">
    <name type="scientific">Pseudoalteromonas denitrificans DSM 6059</name>
    <dbReference type="NCBI Taxonomy" id="1123010"/>
    <lineage>
        <taxon>Bacteria</taxon>
        <taxon>Pseudomonadati</taxon>
        <taxon>Pseudomonadota</taxon>
        <taxon>Gammaproteobacteria</taxon>
        <taxon>Alteromonadales</taxon>
        <taxon>Pseudoalteromonadaceae</taxon>
        <taxon>Pseudoalteromonas</taxon>
    </lineage>
</organism>
<dbReference type="PANTHER" id="PTHR44688">
    <property type="entry name" value="DNA-BINDING TRANSCRIPTIONAL ACTIVATOR DEVR_DOSR"/>
    <property type="match status" value="1"/>
</dbReference>
<dbReference type="GO" id="GO:0006355">
    <property type="term" value="P:regulation of DNA-templated transcription"/>
    <property type="evidence" value="ECO:0007669"/>
    <property type="project" value="InterPro"/>
</dbReference>
<evidence type="ECO:0000259" key="4">
    <source>
        <dbReference type="PROSITE" id="PS50043"/>
    </source>
</evidence>
<evidence type="ECO:0000313" key="6">
    <source>
        <dbReference type="Proteomes" id="UP000198862"/>
    </source>
</evidence>
<dbReference type="Pfam" id="PF00196">
    <property type="entry name" value="GerE"/>
    <property type="match status" value="1"/>
</dbReference>